<keyword evidence="1" id="KW-0812">Transmembrane</keyword>
<accession>A0A9D1KJS0</accession>
<reference evidence="2" key="1">
    <citation type="submission" date="2020-10" db="EMBL/GenBank/DDBJ databases">
        <authorList>
            <person name="Gilroy R."/>
        </authorList>
    </citation>
    <scope>NUCLEOTIDE SEQUENCE</scope>
    <source>
        <strain evidence="2">CHK33-4379</strain>
    </source>
</reference>
<evidence type="ECO:0000313" key="3">
    <source>
        <dbReference type="Proteomes" id="UP000824136"/>
    </source>
</evidence>
<dbReference type="Proteomes" id="UP000824136">
    <property type="component" value="Unassembled WGS sequence"/>
</dbReference>
<protein>
    <submittedName>
        <fullName evidence="2">CvpA family protein</fullName>
    </submittedName>
</protein>
<sequence>MEQSLCWFFDAVAVGLILIFVYVGAKKGFVRNIAYTVLIIASFLTSWFAAEVSAPFVYDTFVKEEITQLLYERADSIRPAEIISQTVSDGDYGVEMSESEISQIMSGSTDFFAGLATEMRKNGSPESEEDIASGVRDAATPRLLDSLFSGASDSIYIRQAIDTLSQAGEKVEQVISSLVSGSAQRAAETVESELVAPTVKWILKAIIFIICLFILRLIIKPLSETLTVVNKIPIVGPVNVLLGAALGTVEGAVVVYVCAMAVKAVIKLSSNSLIFLNTDTVNSTRLFIHFYNFDILSLF</sequence>
<feature type="transmembrane region" description="Helical" evidence="1">
    <location>
        <begin position="201"/>
        <end position="219"/>
    </location>
</feature>
<keyword evidence="1" id="KW-0472">Membrane</keyword>
<feature type="transmembrane region" description="Helical" evidence="1">
    <location>
        <begin position="240"/>
        <end position="262"/>
    </location>
</feature>
<reference evidence="2" key="2">
    <citation type="journal article" date="2021" name="PeerJ">
        <title>Extensive microbial diversity within the chicken gut microbiome revealed by metagenomics and culture.</title>
        <authorList>
            <person name="Gilroy R."/>
            <person name="Ravi A."/>
            <person name="Getino M."/>
            <person name="Pursley I."/>
            <person name="Horton D.L."/>
            <person name="Alikhan N.F."/>
            <person name="Baker D."/>
            <person name="Gharbi K."/>
            <person name="Hall N."/>
            <person name="Watson M."/>
            <person name="Adriaenssens E.M."/>
            <person name="Foster-Nyarko E."/>
            <person name="Jarju S."/>
            <person name="Secka A."/>
            <person name="Antonio M."/>
            <person name="Oren A."/>
            <person name="Chaudhuri R.R."/>
            <person name="La Ragione R."/>
            <person name="Hildebrand F."/>
            <person name="Pallen M.J."/>
        </authorList>
    </citation>
    <scope>NUCLEOTIDE SEQUENCE</scope>
    <source>
        <strain evidence="2">CHK33-4379</strain>
    </source>
</reference>
<dbReference type="EMBL" id="DVLL01000021">
    <property type="protein sequence ID" value="HIT59199.1"/>
    <property type="molecule type" value="Genomic_DNA"/>
</dbReference>
<keyword evidence="1" id="KW-1133">Transmembrane helix</keyword>
<evidence type="ECO:0000313" key="2">
    <source>
        <dbReference type="EMBL" id="HIT59199.1"/>
    </source>
</evidence>
<organism evidence="2 3">
    <name type="scientific">Candidatus Faeciplasma pullistercoris</name>
    <dbReference type="NCBI Taxonomy" id="2840800"/>
    <lineage>
        <taxon>Bacteria</taxon>
        <taxon>Bacillati</taxon>
        <taxon>Bacillota</taxon>
        <taxon>Clostridia</taxon>
        <taxon>Eubacteriales</taxon>
        <taxon>Oscillospiraceae</taxon>
        <taxon>Oscillospiraceae incertae sedis</taxon>
        <taxon>Candidatus Faeciplasma</taxon>
    </lineage>
</organism>
<feature type="transmembrane region" description="Helical" evidence="1">
    <location>
        <begin position="32"/>
        <end position="50"/>
    </location>
</feature>
<name>A0A9D1KJS0_9FIRM</name>
<feature type="transmembrane region" description="Helical" evidence="1">
    <location>
        <begin position="6"/>
        <end position="25"/>
    </location>
</feature>
<comment type="caution">
    <text evidence="2">The sequence shown here is derived from an EMBL/GenBank/DDBJ whole genome shotgun (WGS) entry which is preliminary data.</text>
</comment>
<evidence type="ECO:0000256" key="1">
    <source>
        <dbReference type="SAM" id="Phobius"/>
    </source>
</evidence>
<proteinExistence type="predicted"/>
<gene>
    <name evidence="2" type="ORF">IAC39_05780</name>
</gene>
<dbReference type="AlphaFoldDB" id="A0A9D1KJS0"/>